<dbReference type="Proteomes" id="UP000281028">
    <property type="component" value="Unassembled WGS sequence"/>
</dbReference>
<proteinExistence type="predicted"/>
<dbReference type="AlphaFoldDB" id="A0A433WPC7"/>
<sequence>MKRLTTSVLVAPLFAILSCGGNSNAHTETQTDTLKTASFGFSDWIKNLSVLDKPLELTQLKDVTGKSGPLQGDQYATVEAGILSRNDRFIAVIVKGTLKKENNSITYLITYTPDGKEIARAEVGMQTDGETDGTSIFKFPLADTDAMIEVREEWFISKKGEDPEMRYKTRFLKLESDGSIAAVPQETATFDAFAGRFNDISLPLTVSEPDVARLKPLSKLTPYYNFEELMRIGDVRAFHYGKAAIPGGPLYLLYATSETKNTSDYFQAPSVQLVSYMNGKEADHLWIWSASSSEGVESSTKDAVVEKDGAITLSQTEDADGPGSDYPYTGKFKNMYRYKPDASGKFIKTLTGLEFISPDFTAAALKKIMTEQQNVVMTAMILRFKREMPVSVHLKWHDQNGEQLVEFFTTDQAGKVLDKYQVYNTLKKTSYAEVSAKDGAVTGSQVDAADEKLEGAARLVLGNKTVTIAQDGMFVPQ</sequence>
<dbReference type="PROSITE" id="PS51257">
    <property type="entry name" value="PROKAR_LIPOPROTEIN"/>
    <property type="match status" value="1"/>
</dbReference>
<gene>
    <name evidence="1" type="ORF">ECE50_006620</name>
</gene>
<name>A0A433WPC7_9BACT</name>
<organism evidence="1 2">
    <name type="scientific">Chitinophaga solisilvae</name>
    <dbReference type="NCBI Taxonomy" id="1233460"/>
    <lineage>
        <taxon>Bacteria</taxon>
        <taxon>Pseudomonadati</taxon>
        <taxon>Bacteroidota</taxon>
        <taxon>Chitinophagia</taxon>
        <taxon>Chitinophagales</taxon>
        <taxon>Chitinophagaceae</taxon>
        <taxon>Chitinophaga</taxon>
    </lineage>
</organism>
<protein>
    <submittedName>
        <fullName evidence="1">Uncharacterized protein</fullName>
    </submittedName>
</protein>
<comment type="caution">
    <text evidence="1">The sequence shown here is derived from an EMBL/GenBank/DDBJ whole genome shotgun (WGS) entry which is preliminary data.</text>
</comment>
<evidence type="ECO:0000313" key="1">
    <source>
        <dbReference type="EMBL" id="NSL86495.1"/>
    </source>
</evidence>
<evidence type="ECO:0000313" key="2">
    <source>
        <dbReference type="Proteomes" id="UP000281028"/>
    </source>
</evidence>
<dbReference type="EMBL" id="RIAR02000001">
    <property type="protein sequence ID" value="NSL86495.1"/>
    <property type="molecule type" value="Genomic_DNA"/>
</dbReference>
<keyword evidence="2" id="KW-1185">Reference proteome</keyword>
<dbReference type="OrthoDB" id="613316at2"/>
<accession>A0A433WPC7</accession>
<reference evidence="1" key="1">
    <citation type="submission" date="2020-05" db="EMBL/GenBank/DDBJ databases">
        <title>Chitinophaga laudate sp. nov., isolated from a tropical peat swamp.</title>
        <authorList>
            <person name="Goh C.B.S."/>
            <person name="Lee M.S."/>
            <person name="Parimannan S."/>
            <person name="Pasbakhsh P."/>
            <person name="Yule C.M."/>
            <person name="Rajandas H."/>
            <person name="Loke S."/>
            <person name="Croft L."/>
            <person name="Tan J.B.L."/>
        </authorList>
    </citation>
    <scope>NUCLEOTIDE SEQUENCE</scope>
    <source>
        <strain evidence="1">Mgbs1</strain>
    </source>
</reference>